<dbReference type="SUPFAM" id="SSF53448">
    <property type="entry name" value="Nucleotide-diphospho-sugar transferases"/>
    <property type="match status" value="1"/>
</dbReference>
<dbReference type="PANTHER" id="PTHR36529">
    <property type="entry name" value="SLL1095 PROTEIN"/>
    <property type="match status" value="1"/>
</dbReference>
<evidence type="ECO:0000313" key="2">
    <source>
        <dbReference type="EMBL" id="GAA2176629.1"/>
    </source>
</evidence>
<dbReference type="EMBL" id="BAAAQT010000008">
    <property type="protein sequence ID" value="GAA2176629.1"/>
    <property type="molecule type" value="Genomic_DNA"/>
</dbReference>
<dbReference type="Pfam" id="PF09837">
    <property type="entry name" value="DUF2064"/>
    <property type="match status" value="1"/>
</dbReference>
<dbReference type="InterPro" id="IPR029044">
    <property type="entry name" value="Nucleotide-diphossugar_trans"/>
</dbReference>
<evidence type="ECO:0000256" key="1">
    <source>
        <dbReference type="SAM" id="MobiDB-lite"/>
    </source>
</evidence>
<proteinExistence type="predicted"/>
<feature type="compositionally biased region" description="Gly residues" evidence="1">
    <location>
        <begin position="208"/>
        <end position="219"/>
    </location>
</feature>
<organism evidence="2 3">
    <name type="scientific">Agrococcus versicolor</name>
    <dbReference type="NCBI Taxonomy" id="501482"/>
    <lineage>
        <taxon>Bacteria</taxon>
        <taxon>Bacillati</taxon>
        <taxon>Actinomycetota</taxon>
        <taxon>Actinomycetes</taxon>
        <taxon>Micrococcales</taxon>
        <taxon>Microbacteriaceae</taxon>
        <taxon>Agrococcus</taxon>
    </lineage>
</organism>
<feature type="region of interest" description="Disordered" evidence="1">
    <location>
        <begin position="205"/>
        <end position="242"/>
    </location>
</feature>
<dbReference type="PANTHER" id="PTHR36529:SF1">
    <property type="entry name" value="GLYCOSYLTRANSFERASE"/>
    <property type="match status" value="1"/>
</dbReference>
<name>A0ABP5MPR8_9MICO</name>
<keyword evidence="3" id="KW-1185">Reference proteome</keyword>
<reference evidence="3" key="1">
    <citation type="journal article" date="2019" name="Int. J. Syst. Evol. Microbiol.">
        <title>The Global Catalogue of Microorganisms (GCM) 10K type strain sequencing project: providing services to taxonomists for standard genome sequencing and annotation.</title>
        <authorList>
            <consortium name="The Broad Institute Genomics Platform"/>
            <consortium name="The Broad Institute Genome Sequencing Center for Infectious Disease"/>
            <person name="Wu L."/>
            <person name="Ma J."/>
        </authorList>
    </citation>
    <scope>NUCLEOTIDE SEQUENCE [LARGE SCALE GENOMIC DNA]</scope>
    <source>
        <strain evidence="3">JCM 16026</strain>
    </source>
</reference>
<dbReference type="RefSeq" id="WP_344345069.1">
    <property type="nucleotide sequence ID" value="NZ_BAAAQT010000008.1"/>
</dbReference>
<comment type="caution">
    <text evidence="2">The sequence shown here is derived from an EMBL/GenBank/DDBJ whole genome shotgun (WGS) entry which is preliminary data.</text>
</comment>
<sequence>MTTLVVLAKECIPGKVKTRLHPPFSLEQAATIAAASLDDTIAALASLPVQRRILCFDGDVAPDSAAGYEVVQQVAGGLDERLGAIFDAVEGPMVLVGMDTPQLDAAMLAPIAQAWPEGVDAWFGPALDGGFWTLALADVPARGDLIRGVPMSRDDTGALQRARLVEAGLGVRDLESLQDVDDADALAAVVARIPSSRTATAVRATGVRIGGSGQSGGSAGNEPSPRPTSGRTPDLDATSGVR</sequence>
<gene>
    <name evidence="2" type="ORF">GCM10009846_31200</name>
</gene>
<protein>
    <submittedName>
        <fullName evidence="2">DUF2064 domain-containing protein</fullName>
    </submittedName>
</protein>
<dbReference type="InterPro" id="IPR018641">
    <property type="entry name" value="Trfase_1_rSAM/seldom-assoc"/>
</dbReference>
<dbReference type="Gene3D" id="3.90.550.10">
    <property type="entry name" value="Spore Coat Polysaccharide Biosynthesis Protein SpsA, Chain A"/>
    <property type="match status" value="1"/>
</dbReference>
<evidence type="ECO:0000313" key="3">
    <source>
        <dbReference type="Proteomes" id="UP001501599"/>
    </source>
</evidence>
<accession>A0ABP5MPR8</accession>
<dbReference type="Proteomes" id="UP001501599">
    <property type="component" value="Unassembled WGS sequence"/>
</dbReference>